<feature type="domain" description="Fumarylacetoacetase-like C-terminal" evidence="2">
    <location>
        <begin position="2"/>
        <end position="186"/>
    </location>
</feature>
<evidence type="ECO:0000313" key="3">
    <source>
        <dbReference type="EMBL" id="SVA06301.1"/>
    </source>
</evidence>
<dbReference type="Pfam" id="PF01557">
    <property type="entry name" value="FAA_hydrolase"/>
    <property type="match status" value="1"/>
</dbReference>
<dbReference type="GO" id="GO:0046872">
    <property type="term" value="F:metal ion binding"/>
    <property type="evidence" value="ECO:0007669"/>
    <property type="project" value="UniProtKB-KW"/>
</dbReference>
<evidence type="ECO:0000259" key="2">
    <source>
        <dbReference type="Pfam" id="PF01557"/>
    </source>
</evidence>
<sequence>MKIICVGRNYFDHINELKNEKPESPILFLKPETSIIQNKQPFFIPDFSNDVQYEVEVLIKINRLGKAISSQFSHKYYDEIGLGIDFTARDIQNKLKKDSLPWEKSKSFDGSALIGNWINKKNIDNLNNLEFRLTKNGDIVQKGNTSEMIWKIDELISKISKFFTLKIGDIIFTGTPSGVGRVNENDKLVGYINDKECFSIKIK</sequence>
<dbReference type="InterPro" id="IPR036663">
    <property type="entry name" value="Fumarylacetoacetase_C_sf"/>
</dbReference>
<keyword evidence="1" id="KW-0479">Metal-binding</keyword>
<name>A0A381SSM1_9ZZZZ</name>
<dbReference type="SUPFAM" id="SSF56529">
    <property type="entry name" value="FAH"/>
    <property type="match status" value="1"/>
</dbReference>
<accession>A0A381SSM1</accession>
<evidence type="ECO:0000256" key="1">
    <source>
        <dbReference type="ARBA" id="ARBA00022723"/>
    </source>
</evidence>
<dbReference type="InterPro" id="IPR011234">
    <property type="entry name" value="Fumarylacetoacetase-like_C"/>
</dbReference>
<dbReference type="AlphaFoldDB" id="A0A381SSM1"/>
<proteinExistence type="predicted"/>
<dbReference type="Gene3D" id="3.90.850.10">
    <property type="entry name" value="Fumarylacetoacetase-like, C-terminal domain"/>
    <property type="match status" value="1"/>
</dbReference>
<gene>
    <name evidence="3" type="ORF">METZ01_LOCUS59155</name>
</gene>
<dbReference type="PANTHER" id="PTHR11820">
    <property type="entry name" value="ACYLPYRUVASE"/>
    <property type="match status" value="1"/>
</dbReference>
<dbReference type="GO" id="GO:0018773">
    <property type="term" value="F:acetylpyruvate hydrolase activity"/>
    <property type="evidence" value="ECO:0007669"/>
    <property type="project" value="TreeGrafter"/>
</dbReference>
<reference evidence="3" key="1">
    <citation type="submission" date="2018-05" db="EMBL/GenBank/DDBJ databases">
        <authorList>
            <person name="Lanie J.A."/>
            <person name="Ng W.-L."/>
            <person name="Kazmierczak K.M."/>
            <person name="Andrzejewski T.M."/>
            <person name="Davidsen T.M."/>
            <person name="Wayne K.J."/>
            <person name="Tettelin H."/>
            <person name="Glass J.I."/>
            <person name="Rusch D."/>
            <person name="Podicherti R."/>
            <person name="Tsui H.-C.T."/>
            <person name="Winkler M.E."/>
        </authorList>
    </citation>
    <scope>NUCLEOTIDE SEQUENCE</scope>
</reference>
<organism evidence="3">
    <name type="scientific">marine metagenome</name>
    <dbReference type="NCBI Taxonomy" id="408172"/>
    <lineage>
        <taxon>unclassified sequences</taxon>
        <taxon>metagenomes</taxon>
        <taxon>ecological metagenomes</taxon>
    </lineage>
</organism>
<dbReference type="PANTHER" id="PTHR11820:SF7">
    <property type="entry name" value="ACYLPYRUVASE FAHD1, MITOCHONDRIAL"/>
    <property type="match status" value="1"/>
</dbReference>
<dbReference type="EMBL" id="UINC01003435">
    <property type="protein sequence ID" value="SVA06301.1"/>
    <property type="molecule type" value="Genomic_DNA"/>
</dbReference>
<protein>
    <recommendedName>
        <fullName evidence="2">Fumarylacetoacetase-like C-terminal domain-containing protein</fullName>
    </recommendedName>
</protein>